<evidence type="ECO:0000256" key="5">
    <source>
        <dbReference type="ARBA" id="ARBA00022840"/>
    </source>
</evidence>
<feature type="compositionally biased region" description="Polar residues" evidence="6">
    <location>
        <begin position="105"/>
        <end position="116"/>
    </location>
</feature>
<feature type="compositionally biased region" description="Low complexity" evidence="6">
    <location>
        <begin position="9"/>
        <end position="26"/>
    </location>
</feature>
<evidence type="ECO:0000256" key="2">
    <source>
        <dbReference type="ARBA" id="ARBA00022679"/>
    </source>
</evidence>
<feature type="compositionally biased region" description="Polar residues" evidence="6">
    <location>
        <begin position="333"/>
        <end position="350"/>
    </location>
</feature>
<dbReference type="PROSITE" id="PS50011">
    <property type="entry name" value="PROTEIN_KINASE_DOM"/>
    <property type="match status" value="1"/>
</dbReference>
<dbReference type="PROSITE" id="PS00108">
    <property type="entry name" value="PROTEIN_KINASE_ST"/>
    <property type="match status" value="1"/>
</dbReference>
<dbReference type="InterPro" id="IPR008271">
    <property type="entry name" value="Ser/Thr_kinase_AS"/>
</dbReference>
<evidence type="ECO:0000256" key="4">
    <source>
        <dbReference type="ARBA" id="ARBA00022777"/>
    </source>
</evidence>
<dbReference type="GO" id="GO:0007094">
    <property type="term" value="P:mitotic spindle assembly checkpoint signaling"/>
    <property type="evidence" value="ECO:0007669"/>
    <property type="project" value="TreeGrafter"/>
</dbReference>
<dbReference type="AlphaFoldDB" id="A0A8H7RWP8"/>
<evidence type="ECO:0000256" key="6">
    <source>
        <dbReference type="SAM" id="MobiDB-lite"/>
    </source>
</evidence>
<dbReference type="GO" id="GO:0007059">
    <property type="term" value="P:chromosome segregation"/>
    <property type="evidence" value="ECO:0007669"/>
    <property type="project" value="TreeGrafter"/>
</dbReference>
<dbReference type="PANTHER" id="PTHR22974:SF21">
    <property type="entry name" value="DUAL SPECIFICITY PROTEIN KINASE TTK"/>
    <property type="match status" value="1"/>
</dbReference>
<evidence type="ECO:0000259" key="7">
    <source>
        <dbReference type="PROSITE" id="PS50011"/>
    </source>
</evidence>
<dbReference type="GO" id="GO:0005634">
    <property type="term" value="C:nucleus"/>
    <property type="evidence" value="ECO:0007669"/>
    <property type="project" value="TreeGrafter"/>
</dbReference>
<dbReference type="Pfam" id="PF00069">
    <property type="entry name" value="Pkinase"/>
    <property type="match status" value="1"/>
</dbReference>
<keyword evidence="1" id="KW-0723">Serine/threonine-protein kinase</keyword>
<feature type="region of interest" description="Disordered" evidence="6">
    <location>
        <begin position="61"/>
        <end position="252"/>
    </location>
</feature>
<dbReference type="GO" id="GO:0033316">
    <property type="term" value="P:meiotic spindle assembly checkpoint signaling"/>
    <property type="evidence" value="ECO:0007669"/>
    <property type="project" value="TreeGrafter"/>
</dbReference>
<dbReference type="Proteomes" id="UP000646827">
    <property type="component" value="Unassembled WGS sequence"/>
</dbReference>
<sequence length="641" mass="71367">MTYSSPFASRHSSISSPQQSTTISSRNTSVLLTEAALNTHNLRNSPTTARTSFNVLRDFDNHDDDDISSESSDSSAAPPPEFTFNQMEPEDVNNNGNNNNNNNNTTTERSITSISNPILTTMSSPPPTTTTPLKRSPSLQSLTRSTSLNTPERSTIPKTPKTKRSKFSFHRKPVRPLGINPLNSNDTNSPIGSPGSTTLGSLNNDLSVLFNDNNNNNNNHPINISNNSSNQNHPYTNNNNNNNSYSNNSITTTNSSILTPSIIPPLNSTLKRPLSNNNSNIINDNKILKKEHGHLHHRSSISSDSSSSSPPPLSSIRQSTPILPKAIPIIQQQHPLPTTPKPSVSISSPAPSTPPRALVKTSTPSSPPSSSIKTESPWEVIIFRKKEFYQVHLIKTGGSSRVYKVICKETGNIFALKDIQMSRMEASKFESYVDEVILLQQLQGNNCVIKLEDYEVEHKKYRLRMMVEATKLLHERKIVHSDLKPGNFVLVRGNVKIIDFGIAKALTDGTVNIKRETIYGTPNYLAPEALCDIFDGLETNDDDYIDDEYEDYRRVLYKLGPPADIWALGIILYQMVYGLTPFQKHPKKEEAIRKASVKYHPTSHNNEVVPPELESAIEWCLEKDPKNRPSADSLLRHTFLR</sequence>
<evidence type="ECO:0000256" key="3">
    <source>
        <dbReference type="ARBA" id="ARBA00022741"/>
    </source>
</evidence>
<dbReference type="SUPFAM" id="SSF56112">
    <property type="entry name" value="Protein kinase-like (PK-like)"/>
    <property type="match status" value="1"/>
</dbReference>
<feature type="compositionally biased region" description="Low complexity" evidence="6">
    <location>
        <begin position="130"/>
        <end position="139"/>
    </location>
</feature>
<dbReference type="EMBL" id="JAEPRB010000244">
    <property type="protein sequence ID" value="KAG2218230.1"/>
    <property type="molecule type" value="Genomic_DNA"/>
</dbReference>
<feature type="compositionally biased region" description="Low complexity" evidence="6">
    <location>
        <begin position="93"/>
        <end position="104"/>
    </location>
</feature>
<protein>
    <recommendedName>
        <fullName evidence="7">Protein kinase domain-containing protein</fullName>
    </recommendedName>
</protein>
<feature type="region of interest" description="Disordered" evidence="6">
    <location>
        <begin position="1"/>
        <end position="26"/>
    </location>
</feature>
<feature type="compositionally biased region" description="Polar residues" evidence="6">
    <location>
        <begin position="140"/>
        <end position="157"/>
    </location>
</feature>
<keyword evidence="9" id="KW-1185">Reference proteome</keyword>
<evidence type="ECO:0000256" key="1">
    <source>
        <dbReference type="ARBA" id="ARBA00022527"/>
    </source>
</evidence>
<keyword evidence="2" id="KW-0808">Transferase</keyword>
<evidence type="ECO:0000313" key="9">
    <source>
        <dbReference type="Proteomes" id="UP000646827"/>
    </source>
</evidence>
<dbReference type="GO" id="GO:0034501">
    <property type="term" value="P:protein localization to kinetochore"/>
    <property type="evidence" value="ECO:0007669"/>
    <property type="project" value="TreeGrafter"/>
</dbReference>
<dbReference type="OrthoDB" id="20524at2759"/>
<dbReference type="PANTHER" id="PTHR22974">
    <property type="entry name" value="MIXED LINEAGE PROTEIN KINASE"/>
    <property type="match status" value="1"/>
</dbReference>
<feature type="region of interest" description="Disordered" evidence="6">
    <location>
        <begin position="292"/>
        <end position="318"/>
    </location>
</feature>
<organism evidence="8 9">
    <name type="scientific">Circinella minor</name>
    <dbReference type="NCBI Taxonomy" id="1195481"/>
    <lineage>
        <taxon>Eukaryota</taxon>
        <taxon>Fungi</taxon>
        <taxon>Fungi incertae sedis</taxon>
        <taxon>Mucoromycota</taxon>
        <taxon>Mucoromycotina</taxon>
        <taxon>Mucoromycetes</taxon>
        <taxon>Mucorales</taxon>
        <taxon>Lichtheimiaceae</taxon>
        <taxon>Circinella</taxon>
    </lineage>
</organism>
<gene>
    <name evidence="8" type="ORF">INT45_000772</name>
</gene>
<keyword evidence="3" id="KW-0547">Nucleotide-binding</keyword>
<keyword evidence="4" id="KW-0418">Kinase</keyword>
<feature type="compositionally biased region" description="Low complexity" evidence="6">
    <location>
        <begin position="201"/>
        <end position="252"/>
    </location>
</feature>
<feature type="compositionally biased region" description="Low complexity" evidence="6">
    <location>
        <begin position="361"/>
        <end position="371"/>
    </location>
</feature>
<feature type="compositionally biased region" description="Basic residues" evidence="6">
    <location>
        <begin position="160"/>
        <end position="174"/>
    </location>
</feature>
<reference evidence="8 9" key="1">
    <citation type="submission" date="2020-12" db="EMBL/GenBank/DDBJ databases">
        <title>Metabolic potential, ecology and presence of endohyphal bacteria is reflected in genomic diversity of Mucoromycotina.</title>
        <authorList>
            <person name="Muszewska A."/>
            <person name="Okrasinska A."/>
            <person name="Steczkiewicz K."/>
            <person name="Drgas O."/>
            <person name="Orlowska M."/>
            <person name="Perlinska-Lenart U."/>
            <person name="Aleksandrzak-Piekarczyk T."/>
            <person name="Szatraj K."/>
            <person name="Zielenkiewicz U."/>
            <person name="Pilsyk S."/>
            <person name="Malc E."/>
            <person name="Mieczkowski P."/>
            <person name="Kruszewska J.S."/>
            <person name="Biernat P."/>
            <person name="Pawlowska J."/>
        </authorList>
    </citation>
    <scope>NUCLEOTIDE SEQUENCE [LARGE SCALE GENOMIC DNA]</scope>
    <source>
        <strain evidence="8 9">CBS 142.35</strain>
    </source>
</reference>
<dbReference type="InterPro" id="IPR000719">
    <property type="entry name" value="Prot_kinase_dom"/>
</dbReference>
<dbReference type="GO" id="GO:0005524">
    <property type="term" value="F:ATP binding"/>
    <property type="evidence" value="ECO:0007669"/>
    <property type="project" value="UniProtKB-KW"/>
</dbReference>
<dbReference type="InterPro" id="IPR011009">
    <property type="entry name" value="Kinase-like_dom_sf"/>
</dbReference>
<dbReference type="SMART" id="SM00220">
    <property type="entry name" value="S_TKc"/>
    <property type="match status" value="1"/>
</dbReference>
<dbReference type="Gene3D" id="1.10.510.10">
    <property type="entry name" value="Transferase(Phosphotransferase) domain 1"/>
    <property type="match status" value="1"/>
</dbReference>
<accession>A0A8H7RWP8</accession>
<name>A0A8H7RWP8_9FUNG</name>
<keyword evidence="5" id="KW-0067">ATP-binding</keyword>
<feature type="compositionally biased region" description="Polar residues" evidence="6">
    <location>
        <begin position="181"/>
        <end position="200"/>
    </location>
</feature>
<feature type="region of interest" description="Disordered" evidence="6">
    <location>
        <begin position="333"/>
        <end position="373"/>
    </location>
</feature>
<dbReference type="GO" id="GO:0004712">
    <property type="term" value="F:protein serine/threonine/tyrosine kinase activity"/>
    <property type="evidence" value="ECO:0007669"/>
    <property type="project" value="TreeGrafter"/>
</dbReference>
<comment type="caution">
    <text evidence="8">The sequence shown here is derived from an EMBL/GenBank/DDBJ whole genome shotgun (WGS) entry which is preliminary data.</text>
</comment>
<dbReference type="GO" id="GO:0004674">
    <property type="term" value="F:protein serine/threonine kinase activity"/>
    <property type="evidence" value="ECO:0007669"/>
    <property type="project" value="UniProtKB-KW"/>
</dbReference>
<dbReference type="GO" id="GO:0000776">
    <property type="term" value="C:kinetochore"/>
    <property type="evidence" value="ECO:0007669"/>
    <property type="project" value="TreeGrafter"/>
</dbReference>
<proteinExistence type="predicted"/>
<feature type="domain" description="Protein kinase" evidence="7">
    <location>
        <begin position="388"/>
        <end position="640"/>
    </location>
</feature>
<evidence type="ECO:0000313" key="8">
    <source>
        <dbReference type="EMBL" id="KAG2218230.1"/>
    </source>
</evidence>
<dbReference type="Gene3D" id="3.30.200.20">
    <property type="entry name" value="Phosphorylase Kinase, domain 1"/>
    <property type="match status" value="1"/>
</dbReference>